<feature type="domain" description="RNA polymerase sigma-70 region 2" evidence="6">
    <location>
        <begin position="37"/>
        <end position="106"/>
    </location>
</feature>
<dbReference type="InterPro" id="IPR007627">
    <property type="entry name" value="RNA_pol_sigma70_r2"/>
</dbReference>
<keyword evidence="2" id="KW-0805">Transcription regulation</keyword>
<dbReference type="GO" id="GO:0003677">
    <property type="term" value="F:DNA binding"/>
    <property type="evidence" value="ECO:0007669"/>
    <property type="project" value="UniProtKB-KW"/>
</dbReference>
<evidence type="ECO:0000256" key="1">
    <source>
        <dbReference type="ARBA" id="ARBA00010641"/>
    </source>
</evidence>
<evidence type="ECO:0000313" key="8">
    <source>
        <dbReference type="EMBL" id="PNC20303.1"/>
    </source>
</evidence>
<dbReference type="Gene3D" id="1.10.1740.10">
    <property type="match status" value="1"/>
</dbReference>
<dbReference type="InterPro" id="IPR013325">
    <property type="entry name" value="RNA_pol_sigma_r2"/>
</dbReference>
<evidence type="ECO:0000256" key="3">
    <source>
        <dbReference type="ARBA" id="ARBA00023082"/>
    </source>
</evidence>
<keyword evidence="4" id="KW-0238">DNA-binding</keyword>
<dbReference type="Gene3D" id="1.10.10.10">
    <property type="entry name" value="Winged helix-like DNA-binding domain superfamily/Winged helix DNA-binding domain"/>
    <property type="match status" value="1"/>
</dbReference>
<evidence type="ECO:0000256" key="5">
    <source>
        <dbReference type="ARBA" id="ARBA00023163"/>
    </source>
</evidence>
<dbReference type="InterPro" id="IPR014284">
    <property type="entry name" value="RNA_pol_sigma-70_dom"/>
</dbReference>
<organism evidence="8 9">
    <name type="scientific">Akkermansia muciniphila</name>
    <dbReference type="NCBI Taxonomy" id="239935"/>
    <lineage>
        <taxon>Bacteria</taxon>
        <taxon>Pseudomonadati</taxon>
        <taxon>Verrucomicrobiota</taxon>
        <taxon>Verrucomicrobiia</taxon>
        <taxon>Verrucomicrobiales</taxon>
        <taxon>Akkermansiaceae</taxon>
        <taxon>Akkermansia</taxon>
    </lineage>
</organism>
<dbReference type="EMBL" id="PJKA01000002">
    <property type="protein sequence ID" value="PNC20303.1"/>
    <property type="molecule type" value="Genomic_DNA"/>
</dbReference>
<evidence type="ECO:0000256" key="4">
    <source>
        <dbReference type="ARBA" id="ARBA00023125"/>
    </source>
</evidence>
<evidence type="ECO:0000256" key="2">
    <source>
        <dbReference type="ARBA" id="ARBA00023015"/>
    </source>
</evidence>
<evidence type="ECO:0000259" key="7">
    <source>
        <dbReference type="Pfam" id="PF04545"/>
    </source>
</evidence>
<dbReference type="NCBIfam" id="TIGR02937">
    <property type="entry name" value="sigma70-ECF"/>
    <property type="match status" value="1"/>
</dbReference>
<accession>A0A2N8HGY4</accession>
<proteinExistence type="inferred from homology"/>
<dbReference type="OrthoDB" id="196856at2"/>
<dbReference type="Pfam" id="PF04545">
    <property type="entry name" value="Sigma70_r4"/>
    <property type="match status" value="1"/>
</dbReference>
<dbReference type="AlphaFoldDB" id="A0A2N8HGY4"/>
<comment type="similarity">
    <text evidence="1">Belongs to the sigma-70 factor family. ECF subfamily.</text>
</comment>
<dbReference type="PANTHER" id="PTHR43133:SF8">
    <property type="entry name" value="RNA POLYMERASE SIGMA FACTOR HI_1459-RELATED"/>
    <property type="match status" value="1"/>
</dbReference>
<dbReference type="GO" id="GO:0006352">
    <property type="term" value="P:DNA-templated transcription initiation"/>
    <property type="evidence" value="ECO:0007669"/>
    <property type="project" value="InterPro"/>
</dbReference>
<keyword evidence="5" id="KW-0804">Transcription</keyword>
<dbReference type="SUPFAM" id="SSF88659">
    <property type="entry name" value="Sigma3 and sigma4 domains of RNA polymerase sigma factors"/>
    <property type="match status" value="1"/>
</dbReference>
<sequence length="202" mass="23503">MVDEGTEHAEMNTSAYIREEEVKEEDSHLLSWDEWLRRYVAQLLLFARQQSRSPEDAEDILQDALVRLARKEASGEFVGGQEAWLSYVFASIRRLAVDYGRKSDRRQKREDEACAAEQDGDIYADPWFSSAAADEELKQFMEMQLKKLPSKFSEVIVLKIWGEQTFQQIAETLEISQNTVASRYRYGIDLLRKALRNKKDQL</sequence>
<dbReference type="InterPro" id="IPR007630">
    <property type="entry name" value="RNA_pol_sigma70_r4"/>
</dbReference>
<dbReference type="SUPFAM" id="SSF88946">
    <property type="entry name" value="Sigma2 domain of RNA polymerase sigma factors"/>
    <property type="match status" value="1"/>
</dbReference>
<dbReference type="InterPro" id="IPR013324">
    <property type="entry name" value="RNA_pol_sigma_r3/r4-like"/>
</dbReference>
<comment type="caution">
    <text evidence="8">The sequence shown here is derived from an EMBL/GenBank/DDBJ whole genome shotgun (WGS) entry which is preliminary data.</text>
</comment>
<dbReference type="InterPro" id="IPR036388">
    <property type="entry name" value="WH-like_DNA-bd_sf"/>
</dbReference>
<name>A0A2N8HGY4_9BACT</name>
<evidence type="ECO:0000313" key="9">
    <source>
        <dbReference type="Proteomes" id="UP000236000"/>
    </source>
</evidence>
<dbReference type="PANTHER" id="PTHR43133">
    <property type="entry name" value="RNA POLYMERASE ECF-TYPE SIGMA FACTO"/>
    <property type="match status" value="1"/>
</dbReference>
<dbReference type="Proteomes" id="UP000236000">
    <property type="component" value="Unassembled WGS sequence"/>
</dbReference>
<dbReference type="GO" id="GO:0016987">
    <property type="term" value="F:sigma factor activity"/>
    <property type="evidence" value="ECO:0007669"/>
    <property type="project" value="UniProtKB-KW"/>
</dbReference>
<protein>
    <submittedName>
        <fullName evidence="8">RNA polymerase subunit sigma-24</fullName>
    </submittedName>
</protein>
<gene>
    <name evidence="8" type="ORF">CXU22_00510</name>
</gene>
<dbReference type="Pfam" id="PF04542">
    <property type="entry name" value="Sigma70_r2"/>
    <property type="match status" value="1"/>
</dbReference>
<evidence type="ECO:0000259" key="6">
    <source>
        <dbReference type="Pfam" id="PF04542"/>
    </source>
</evidence>
<dbReference type="InterPro" id="IPR039425">
    <property type="entry name" value="RNA_pol_sigma-70-like"/>
</dbReference>
<reference evidence="8 9" key="1">
    <citation type="journal article" date="2017" name="BMC Genomics">
        <title>Genome sequencing of 39 Akkermansia muciniphila isolates reveals its population structure, genomic and functional diverisity, and global distribution in mammalian gut microbiotas.</title>
        <authorList>
            <person name="Guo X."/>
            <person name="Li S."/>
            <person name="Zhang J."/>
            <person name="Wu F."/>
            <person name="Li X."/>
            <person name="Wu D."/>
            <person name="Zhang M."/>
            <person name="Ou Z."/>
            <person name="Jie Z."/>
            <person name="Yan Q."/>
            <person name="Li P."/>
            <person name="Yi J."/>
            <person name="Peng Y."/>
        </authorList>
    </citation>
    <scope>NUCLEOTIDE SEQUENCE [LARGE SCALE GENOMIC DNA]</scope>
    <source>
        <strain evidence="8 9">GP24</strain>
    </source>
</reference>
<keyword evidence="3" id="KW-0731">Sigma factor</keyword>
<feature type="domain" description="RNA polymerase sigma-70 region 4" evidence="7">
    <location>
        <begin position="145"/>
        <end position="193"/>
    </location>
</feature>